<protein>
    <submittedName>
        <fullName evidence="1">Uncharacterized protein</fullName>
    </submittedName>
</protein>
<reference evidence="1 2" key="1">
    <citation type="journal article" date="2021" name="Plant Biotechnol. J.">
        <title>Multi-omics assisted identification of the key and species-specific regulatory components of drought-tolerant mechanisms in Gossypium stocksii.</title>
        <authorList>
            <person name="Yu D."/>
            <person name="Ke L."/>
            <person name="Zhang D."/>
            <person name="Wu Y."/>
            <person name="Sun Y."/>
            <person name="Mei J."/>
            <person name="Sun J."/>
            <person name="Sun Y."/>
        </authorList>
    </citation>
    <scope>NUCLEOTIDE SEQUENCE [LARGE SCALE GENOMIC DNA]</scope>
    <source>
        <strain evidence="2">cv. E1</strain>
        <tissue evidence="1">Leaf</tissue>
    </source>
</reference>
<gene>
    <name evidence="1" type="ORF">J1N35_008215</name>
</gene>
<comment type="caution">
    <text evidence="1">The sequence shown here is derived from an EMBL/GenBank/DDBJ whole genome shotgun (WGS) entry which is preliminary data.</text>
</comment>
<accession>A0A9D4AE62</accession>
<evidence type="ECO:0000313" key="1">
    <source>
        <dbReference type="EMBL" id="KAH1114837.1"/>
    </source>
</evidence>
<dbReference type="OrthoDB" id="1914518at2759"/>
<name>A0A9D4AE62_9ROSI</name>
<dbReference type="Proteomes" id="UP000828251">
    <property type="component" value="Unassembled WGS sequence"/>
</dbReference>
<keyword evidence="2" id="KW-1185">Reference proteome</keyword>
<dbReference type="AlphaFoldDB" id="A0A9D4AE62"/>
<sequence length="113" mass="12761">MIQQARIKIQREDDIESVRSIENEPSDKTICAIPVDHDEISNSELDYSDIHMLLAQTQVHAQKNCKGVIPVPISHIPVKIYLDKYSKPITIIAFIDIGAAETIMNPDVLPPEW</sequence>
<organism evidence="1 2">
    <name type="scientific">Gossypium stocksii</name>
    <dbReference type="NCBI Taxonomy" id="47602"/>
    <lineage>
        <taxon>Eukaryota</taxon>
        <taxon>Viridiplantae</taxon>
        <taxon>Streptophyta</taxon>
        <taxon>Embryophyta</taxon>
        <taxon>Tracheophyta</taxon>
        <taxon>Spermatophyta</taxon>
        <taxon>Magnoliopsida</taxon>
        <taxon>eudicotyledons</taxon>
        <taxon>Gunneridae</taxon>
        <taxon>Pentapetalae</taxon>
        <taxon>rosids</taxon>
        <taxon>malvids</taxon>
        <taxon>Malvales</taxon>
        <taxon>Malvaceae</taxon>
        <taxon>Malvoideae</taxon>
        <taxon>Gossypium</taxon>
    </lineage>
</organism>
<dbReference type="EMBL" id="JAIQCV010000003">
    <property type="protein sequence ID" value="KAH1114837.1"/>
    <property type="molecule type" value="Genomic_DNA"/>
</dbReference>
<evidence type="ECO:0000313" key="2">
    <source>
        <dbReference type="Proteomes" id="UP000828251"/>
    </source>
</evidence>
<proteinExistence type="predicted"/>